<dbReference type="EMBL" id="MU250589">
    <property type="protein sequence ID" value="KAG7439597.1"/>
    <property type="molecule type" value="Genomic_DNA"/>
</dbReference>
<proteinExistence type="predicted"/>
<feature type="transmembrane region" description="Helical" evidence="1">
    <location>
        <begin position="6"/>
        <end position="26"/>
    </location>
</feature>
<dbReference type="InterPro" id="IPR046366">
    <property type="entry name" value="MPAB"/>
</dbReference>
<accession>A0A9P8AM85</accession>
<evidence type="ECO:0008006" key="4">
    <source>
        <dbReference type="Google" id="ProtNLM"/>
    </source>
</evidence>
<keyword evidence="1" id="KW-1133">Transmembrane helix</keyword>
<keyword evidence="1" id="KW-0812">Transmembrane</keyword>
<dbReference type="GO" id="GO:0016491">
    <property type="term" value="F:oxidoreductase activity"/>
    <property type="evidence" value="ECO:0007669"/>
    <property type="project" value="InterPro"/>
</dbReference>
<keyword evidence="1" id="KW-0472">Membrane</keyword>
<organism evidence="2 3">
    <name type="scientific">Guyanagaster necrorhizus</name>
    <dbReference type="NCBI Taxonomy" id="856835"/>
    <lineage>
        <taxon>Eukaryota</taxon>
        <taxon>Fungi</taxon>
        <taxon>Dikarya</taxon>
        <taxon>Basidiomycota</taxon>
        <taxon>Agaricomycotina</taxon>
        <taxon>Agaricomycetes</taxon>
        <taxon>Agaricomycetidae</taxon>
        <taxon>Agaricales</taxon>
        <taxon>Marasmiineae</taxon>
        <taxon>Physalacriaceae</taxon>
        <taxon>Guyanagaster</taxon>
    </lineage>
</organism>
<dbReference type="PANTHER" id="PTHR36124:SF1">
    <property type="entry name" value="ER-BOUND OXYGENASE MPAB_MPAB'_RUBBER OXYGENASE CATALYTIC DOMAIN-CONTAINING PROTEIN"/>
    <property type="match status" value="1"/>
</dbReference>
<protein>
    <recommendedName>
        <fullName evidence="4">ER-bound oxygenase mpaB/mpaB'/Rubber oxygenase catalytic domain-containing protein</fullName>
    </recommendedName>
</protein>
<dbReference type="Proteomes" id="UP000812287">
    <property type="component" value="Unassembled WGS sequence"/>
</dbReference>
<dbReference type="OrthoDB" id="545169at2759"/>
<dbReference type="PANTHER" id="PTHR36124">
    <property type="match status" value="1"/>
</dbReference>
<sequence length="406" mass="47043">MLDWPTANLQVFGLVCLGYLTFVRLLRRRRYNAIHEKYTPKYKAGALTLRDAQEIMGLSMIYDMPALLNYSLAFALFKTYAIPSISKLLFDTQELSHPDRISKRYADTEICFSTWMFCPLSGKPRTNVPEDEKSHEEDPRANIAISRVNWLHSRYKISNGDYLFTLCLAIIEPVRWAARFGWRSLSELERSAFLICWTEIGQRMNIKDIPETWEELVQWSQAQNMVPAQSNHDVASLTTEELLHVLPESFGIKNFARRVSICLLDDRTRIAMMQPAQPWYLHAFTRGVLHTFSFIQHHLQLHPTPPLRDGRVRMYPTRWQPKPWYKPQANGLLGSLKDRLAVFVGFYDEMPGKKYKTDGYILEEIGPVSLEKAGREATLRMAEDMQGCPIRAPWFADMNTTKNAKT</sequence>
<comment type="caution">
    <text evidence="2">The sequence shown here is derived from an EMBL/GenBank/DDBJ whole genome shotgun (WGS) entry which is preliminary data.</text>
</comment>
<evidence type="ECO:0000313" key="2">
    <source>
        <dbReference type="EMBL" id="KAG7439597.1"/>
    </source>
</evidence>
<dbReference type="AlphaFoldDB" id="A0A9P8AM85"/>
<dbReference type="RefSeq" id="XP_043033097.1">
    <property type="nucleotide sequence ID" value="XM_043189773.1"/>
</dbReference>
<gene>
    <name evidence="2" type="ORF">BT62DRAFT_983387</name>
</gene>
<reference evidence="2" key="1">
    <citation type="submission" date="2020-11" db="EMBL/GenBank/DDBJ databases">
        <title>Adaptations for nitrogen fixation in a non-lichenized fungal sporocarp promotes dispersal by wood-feeding termites.</title>
        <authorList>
            <consortium name="DOE Joint Genome Institute"/>
            <person name="Koch R.A."/>
            <person name="Yoon G."/>
            <person name="Arayal U."/>
            <person name="Lail K."/>
            <person name="Amirebrahimi M."/>
            <person name="Labutti K."/>
            <person name="Lipzen A."/>
            <person name="Riley R."/>
            <person name="Barry K."/>
            <person name="Henrissat B."/>
            <person name="Grigoriev I.V."/>
            <person name="Herr J.R."/>
            <person name="Aime M.C."/>
        </authorList>
    </citation>
    <scope>NUCLEOTIDE SEQUENCE</scope>
    <source>
        <strain evidence="2">MCA 3950</strain>
    </source>
</reference>
<evidence type="ECO:0000256" key="1">
    <source>
        <dbReference type="SAM" id="Phobius"/>
    </source>
</evidence>
<dbReference type="GeneID" id="66112070"/>
<evidence type="ECO:0000313" key="3">
    <source>
        <dbReference type="Proteomes" id="UP000812287"/>
    </source>
</evidence>
<keyword evidence="3" id="KW-1185">Reference proteome</keyword>
<name>A0A9P8AM85_9AGAR</name>